<evidence type="ECO:0000256" key="8">
    <source>
        <dbReference type="ARBA" id="ARBA00023136"/>
    </source>
</evidence>
<keyword evidence="8 10" id="KW-0472">Membrane</keyword>
<evidence type="ECO:0000256" key="9">
    <source>
        <dbReference type="SAM" id="Coils"/>
    </source>
</evidence>
<comment type="caution">
    <text evidence="12">The sequence shown here is derived from an EMBL/GenBank/DDBJ whole genome shotgun (WGS) entry which is preliminary data.</text>
</comment>
<dbReference type="Pfam" id="PF00804">
    <property type="entry name" value="Syntaxin"/>
    <property type="match status" value="1"/>
</dbReference>
<evidence type="ECO:0000256" key="6">
    <source>
        <dbReference type="ARBA" id="ARBA00022989"/>
    </source>
</evidence>
<gene>
    <name evidence="12" type="ORF">CL6EHI_139030</name>
</gene>
<sequence>MPKKGEEIEMPSTVPEEGTIMHDPHLRNFLLNVEEVRNQLQGIQNIIEQFREQTEQLKAGNEQEGATDKLNDMVKQANTYFTQAQTRLQLLRDENVKLQEEHKVTTTVVRIRKNHVDVLSSKLIKLMKEYRDIQELNKAENENRIARQMKVVNPNVSDEEVKQAIESNDNAFMTGVMTENNKQLDIAAKQALAYVTSKHNDILILVGAIAELRQMFVDLAVLVERQGEVINKIEDNCETALEYVKQGTEDLKQAHEYAKQSSKLMCIILIVVAIIMVIVVAAILVPIILKATGVTDKDEDSYTP</sequence>
<accession>A0A5K1VJQ5</accession>
<dbReference type="AlphaFoldDB" id="A0A5K1VJQ5"/>
<evidence type="ECO:0000256" key="10">
    <source>
        <dbReference type="SAM" id="Phobius"/>
    </source>
</evidence>
<dbReference type="PANTHER" id="PTHR19957">
    <property type="entry name" value="SYNTAXIN"/>
    <property type="match status" value="1"/>
</dbReference>
<name>A0A5K1VJQ5_ENTHI</name>
<dbReference type="SMART" id="SM00397">
    <property type="entry name" value="t_SNARE"/>
    <property type="match status" value="1"/>
</dbReference>
<dbReference type="VEuPathDB" id="AmoebaDB:EHI8A_047910"/>
<keyword evidence="4" id="KW-0813">Transport</keyword>
<dbReference type="EMBL" id="BDEQ01000001">
    <property type="protein sequence ID" value="GAT96298.1"/>
    <property type="molecule type" value="Genomic_DNA"/>
</dbReference>
<dbReference type="VEuPathDB" id="AmoebaDB:EHI7A_019980"/>
<evidence type="ECO:0000256" key="4">
    <source>
        <dbReference type="ARBA" id="ARBA00022448"/>
    </source>
</evidence>
<dbReference type="Gene3D" id="1.20.58.70">
    <property type="match status" value="1"/>
</dbReference>
<comment type="similarity">
    <text evidence="3">Belongs to the syntaxin family.</text>
</comment>
<dbReference type="OMA" id="RWICFIL"/>
<keyword evidence="7 9" id="KW-0175">Coiled coil</keyword>
<dbReference type="GO" id="GO:0005484">
    <property type="term" value="F:SNAP receptor activity"/>
    <property type="evidence" value="ECO:0007669"/>
    <property type="project" value="TreeGrafter"/>
</dbReference>
<evidence type="ECO:0000256" key="2">
    <source>
        <dbReference type="ARBA" id="ARBA00004211"/>
    </source>
</evidence>
<evidence type="ECO:0000256" key="3">
    <source>
        <dbReference type="ARBA" id="ARBA00009063"/>
    </source>
</evidence>
<evidence type="ECO:0000313" key="12">
    <source>
        <dbReference type="EMBL" id="GAT96298.1"/>
    </source>
</evidence>
<dbReference type="Proteomes" id="UP000078387">
    <property type="component" value="Unassembled WGS sequence"/>
</dbReference>
<proteinExistence type="inferred from homology"/>
<dbReference type="FunFam" id="1.20.5.110:FF:000022">
    <property type="entry name" value="Syntaxin 19"/>
    <property type="match status" value="1"/>
</dbReference>
<dbReference type="Gene3D" id="1.20.5.110">
    <property type="match status" value="1"/>
</dbReference>
<dbReference type="InterPro" id="IPR045242">
    <property type="entry name" value="Syntaxin"/>
</dbReference>
<dbReference type="GO" id="GO:0031201">
    <property type="term" value="C:SNARE complex"/>
    <property type="evidence" value="ECO:0007669"/>
    <property type="project" value="TreeGrafter"/>
</dbReference>
<comment type="subcellular location">
    <subcellularLocation>
        <location evidence="1">Endomembrane system</location>
        <topology evidence="1">Peripheral membrane protein</topology>
    </subcellularLocation>
    <subcellularLocation>
        <location evidence="2">Membrane</location>
        <topology evidence="2">Single-pass type IV membrane protein</topology>
    </subcellularLocation>
</comment>
<dbReference type="PANTHER" id="PTHR19957:SF307">
    <property type="entry name" value="PROTEIN SSO1-RELATED"/>
    <property type="match status" value="1"/>
</dbReference>
<dbReference type="InterPro" id="IPR006011">
    <property type="entry name" value="Syntaxin_N"/>
</dbReference>
<dbReference type="SMART" id="SM00503">
    <property type="entry name" value="SynN"/>
    <property type="match status" value="1"/>
</dbReference>
<dbReference type="GO" id="GO:0006887">
    <property type="term" value="P:exocytosis"/>
    <property type="evidence" value="ECO:0007669"/>
    <property type="project" value="TreeGrafter"/>
</dbReference>
<dbReference type="SUPFAM" id="SSF47661">
    <property type="entry name" value="t-snare proteins"/>
    <property type="match status" value="1"/>
</dbReference>
<organism evidence="12 13">
    <name type="scientific">Entamoeba histolytica</name>
    <dbReference type="NCBI Taxonomy" id="5759"/>
    <lineage>
        <taxon>Eukaryota</taxon>
        <taxon>Amoebozoa</taxon>
        <taxon>Evosea</taxon>
        <taxon>Archamoebae</taxon>
        <taxon>Mastigamoebida</taxon>
        <taxon>Entamoebidae</taxon>
        <taxon>Entamoeba</taxon>
    </lineage>
</organism>
<dbReference type="VEuPathDB" id="AmoebaDB:EHI5A_036040"/>
<dbReference type="PROSITE" id="PS50192">
    <property type="entry name" value="T_SNARE"/>
    <property type="match status" value="1"/>
</dbReference>
<dbReference type="GO" id="GO:0005886">
    <property type="term" value="C:plasma membrane"/>
    <property type="evidence" value="ECO:0007669"/>
    <property type="project" value="TreeGrafter"/>
</dbReference>
<dbReference type="InterPro" id="IPR010989">
    <property type="entry name" value="SNARE"/>
</dbReference>
<dbReference type="InterPro" id="IPR000727">
    <property type="entry name" value="T_SNARE_dom"/>
</dbReference>
<keyword evidence="6 10" id="KW-1133">Transmembrane helix</keyword>
<evidence type="ECO:0000256" key="5">
    <source>
        <dbReference type="ARBA" id="ARBA00022692"/>
    </source>
</evidence>
<evidence type="ECO:0000256" key="1">
    <source>
        <dbReference type="ARBA" id="ARBA00004184"/>
    </source>
</evidence>
<reference evidence="12 13" key="1">
    <citation type="submission" date="2016-05" db="EMBL/GenBank/DDBJ databases">
        <title>First whole genome sequencing of Entamoeba histolytica HM1:IMSS-clone-6.</title>
        <authorList>
            <person name="Mukherjee Avik.K."/>
            <person name="Izumyama S."/>
            <person name="Nakada-Tsukui K."/>
            <person name="Nozaki T."/>
        </authorList>
    </citation>
    <scope>NUCLEOTIDE SEQUENCE [LARGE SCALE GENOMIC DNA]</scope>
    <source>
        <strain evidence="12 13">HM1:IMSS clone 6</strain>
    </source>
</reference>
<dbReference type="Pfam" id="PF05739">
    <property type="entry name" value="SNARE"/>
    <property type="match status" value="1"/>
</dbReference>
<dbReference type="GO" id="GO:0006906">
    <property type="term" value="P:vesicle fusion"/>
    <property type="evidence" value="ECO:0007669"/>
    <property type="project" value="TreeGrafter"/>
</dbReference>
<dbReference type="SMR" id="A0A5K1VJQ5"/>
<evidence type="ECO:0000256" key="7">
    <source>
        <dbReference type="ARBA" id="ARBA00023054"/>
    </source>
</evidence>
<feature type="domain" description="T-SNARE coiled-coil homology" evidence="11">
    <location>
        <begin position="192"/>
        <end position="254"/>
    </location>
</feature>
<dbReference type="CDD" id="cd15848">
    <property type="entry name" value="SNARE_syntaxin1-like"/>
    <property type="match status" value="1"/>
</dbReference>
<protein>
    <submittedName>
        <fullName evidence="12">Syntaxin putative</fullName>
    </submittedName>
</protein>
<feature type="transmembrane region" description="Helical" evidence="10">
    <location>
        <begin position="264"/>
        <end position="289"/>
    </location>
</feature>
<dbReference type="GO" id="GO:0006886">
    <property type="term" value="P:intracellular protein transport"/>
    <property type="evidence" value="ECO:0007669"/>
    <property type="project" value="TreeGrafter"/>
</dbReference>
<dbReference type="GO" id="GO:0048278">
    <property type="term" value="P:vesicle docking"/>
    <property type="evidence" value="ECO:0007669"/>
    <property type="project" value="TreeGrafter"/>
</dbReference>
<feature type="coiled-coil region" evidence="9">
    <location>
        <begin position="33"/>
        <end position="143"/>
    </location>
</feature>
<keyword evidence="5 10" id="KW-0812">Transmembrane</keyword>
<dbReference type="GO" id="GO:0012505">
    <property type="term" value="C:endomembrane system"/>
    <property type="evidence" value="ECO:0007669"/>
    <property type="project" value="UniProtKB-SubCell"/>
</dbReference>
<dbReference type="VEuPathDB" id="AmoebaDB:KM1_046030"/>
<evidence type="ECO:0000313" key="13">
    <source>
        <dbReference type="Proteomes" id="UP000078387"/>
    </source>
</evidence>
<dbReference type="GO" id="GO:0000149">
    <property type="term" value="F:SNARE binding"/>
    <property type="evidence" value="ECO:0007669"/>
    <property type="project" value="TreeGrafter"/>
</dbReference>
<evidence type="ECO:0000259" key="11">
    <source>
        <dbReference type="PROSITE" id="PS50192"/>
    </source>
</evidence>
<dbReference type="VEuPathDB" id="AmoebaDB:EHI_139030"/>